<gene>
    <name evidence="1" type="ordered locus">MTR_1g062120</name>
</gene>
<name>G7IA70_MEDTR</name>
<organism evidence="1 3">
    <name type="scientific">Medicago truncatula</name>
    <name type="common">Barrel medic</name>
    <name type="synonym">Medicago tribuloides</name>
    <dbReference type="NCBI Taxonomy" id="3880"/>
    <lineage>
        <taxon>Eukaryota</taxon>
        <taxon>Viridiplantae</taxon>
        <taxon>Streptophyta</taxon>
        <taxon>Embryophyta</taxon>
        <taxon>Tracheophyta</taxon>
        <taxon>Spermatophyta</taxon>
        <taxon>Magnoliopsida</taxon>
        <taxon>eudicotyledons</taxon>
        <taxon>Gunneridae</taxon>
        <taxon>Pentapetalae</taxon>
        <taxon>rosids</taxon>
        <taxon>fabids</taxon>
        <taxon>Fabales</taxon>
        <taxon>Fabaceae</taxon>
        <taxon>Papilionoideae</taxon>
        <taxon>50 kb inversion clade</taxon>
        <taxon>NPAAA clade</taxon>
        <taxon>Hologalegina</taxon>
        <taxon>IRL clade</taxon>
        <taxon>Trifolieae</taxon>
        <taxon>Medicago</taxon>
    </lineage>
</organism>
<dbReference type="HOGENOM" id="CLU_2402932_0_0_1"/>
<reference evidence="2" key="3">
    <citation type="submission" date="2015-04" db="UniProtKB">
        <authorList>
            <consortium name="EnsemblPlants"/>
        </authorList>
    </citation>
    <scope>IDENTIFICATION</scope>
    <source>
        <strain evidence="2">cv. Jemalong A17</strain>
    </source>
</reference>
<sequence>MASFPSSCRVAPVNHTEVLFSQSLEKQGEDRKTPPEAPKIAFILNYSSSEREILNEKCGTYRDNFHLKLGPKTGLYLQKSRKSQFWPGAWNVT</sequence>
<dbReference type="EMBL" id="CM001217">
    <property type="protein sequence ID" value="AES60687.1"/>
    <property type="molecule type" value="Genomic_DNA"/>
</dbReference>
<dbReference type="EnsemblPlants" id="AES60687">
    <property type="protein sequence ID" value="AES60687"/>
    <property type="gene ID" value="MTR_1g062120"/>
</dbReference>
<evidence type="ECO:0000313" key="1">
    <source>
        <dbReference type="EMBL" id="AES60687.1"/>
    </source>
</evidence>
<dbReference type="PaxDb" id="3880-AES60687"/>
<protein>
    <submittedName>
        <fullName evidence="1 2">Uncharacterized protein</fullName>
    </submittedName>
</protein>
<dbReference type="AlphaFoldDB" id="G7IA70"/>
<evidence type="ECO:0000313" key="2">
    <source>
        <dbReference type="EnsemblPlants" id="AES60687"/>
    </source>
</evidence>
<accession>G7IA70</accession>
<reference evidence="1 3" key="2">
    <citation type="journal article" date="2014" name="BMC Genomics">
        <title>An improved genome release (version Mt4.0) for the model legume Medicago truncatula.</title>
        <authorList>
            <person name="Tang H."/>
            <person name="Krishnakumar V."/>
            <person name="Bidwell S."/>
            <person name="Rosen B."/>
            <person name="Chan A."/>
            <person name="Zhou S."/>
            <person name="Gentzbittel L."/>
            <person name="Childs K.L."/>
            <person name="Yandell M."/>
            <person name="Gundlach H."/>
            <person name="Mayer K.F."/>
            <person name="Schwartz D.C."/>
            <person name="Town C.D."/>
        </authorList>
    </citation>
    <scope>GENOME REANNOTATION</scope>
    <source>
        <strain evidence="2 3">cv. Jemalong A17</strain>
    </source>
</reference>
<keyword evidence="3" id="KW-1185">Reference proteome</keyword>
<reference evidence="1 3" key="1">
    <citation type="journal article" date="2011" name="Nature">
        <title>The Medicago genome provides insight into the evolution of rhizobial symbioses.</title>
        <authorList>
            <person name="Young N.D."/>
            <person name="Debelle F."/>
            <person name="Oldroyd G.E."/>
            <person name="Geurts R."/>
            <person name="Cannon S.B."/>
            <person name="Udvardi M.K."/>
            <person name="Benedito V.A."/>
            <person name="Mayer K.F."/>
            <person name="Gouzy J."/>
            <person name="Schoof H."/>
            <person name="Van de Peer Y."/>
            <person name="Proost S."/>
            <person name="Cook D.R."/>
            <person name="Meyers B.C."/>
            <person name="Spannagl M."/>
            <person name="Cheung F."/>
            <person name="De Mita S."/>
            <person name="Krishnakumar V."/>
            <person name="Gundlach H."/>
            <person name="Zhou S."/>
            <person name="Mudge J."/>
            <person name="Bharti A.K."/>
            <person name="Murray J.D."/>
            <person name="Naoumkina M.A."/>
            <person name="Rosen B."/>
            <person name="Silverstein K.A."/>
            <person name="Tang H."/>
            <person name="Rombauts S."/>
            <person name="Zhao P.X."/>
            <person name="Zhou P."/>
            <person name="Barbe V."/>
            <person name="Bardou P."/>
            <person name="Bechner M."/>
            <person name="Bellec A."/>
            <person name="Berger A."/>
            <person name="Berges H."/>
            <person name="Bidwell S."/>
            <person name="Bisseling T."/>
            <person name="Choisne N."/>
            <person name="Couloux A."/>
            <person name="Denny R."/>
            <person name="Deshpande S."/>
            <person name="Dai X."/>
            <person name="Doyle J.J."/>
            <person name="Dudez A.M."/>
            <person name="Farmer A.D."/>
            <person name="Fouteau S."/>
            <person name="Franken C."/>
            <person name="Gibelin C."/>
            <person name="Gish J."/>
            <person name="Goldstein S."/>
            <person name="Gonzalez A.J."/>
            <person name="Green P.J."/>
            <person name="Hallab A."/>
            <person name="Hartog M."/>
            <person name="Hua A."/>
            <person name="Humphray S.J."/>
            <person name="Jeong D.H."/>
            <person name="Jing Y."/>
            <person name="Jocker A."/>
            <person name="Kenton S.M."/>
            <person name="Kim D.J."/>
            <person name="Klee K."/>
            <person name="Lai H."/>
            <person name="Lang C."/>
            <person name="Lin S."/>
            <person name="Macmil S.L."/>
            <person name="Magdelenat G."/>
            <person name="Matthews L."/>
            <person name="McCorrison J."/>
            <person name="Monaghan E.L."/>
            <person name="Mun J.H."/>
            <person name="Najar F.Z."/>
            <person name="Nicholson C."/>
            <person name="Noirot C."/>
            <person name="O'Bleness M."/>
            <person name="Paule C.R."/>
            <person name="Poulain J."/>
            <person name="Prion F."/>
            <person name="Qin B."/>
            <person name="Qu C."/>
            <person name="Retzel E.F."/>
            <person name="Riddle C."/>
            <person name="Sallet E."/>
            <person name="Samain S."/>
            <person name="Samson N."/>
            <person name="Sanders I."/>
            <person name="Saurat O."/>
            <person name="Scarpelli C."/>
            <person name="Schiex T."/>
            <person name="Segurens B."/>
            <person name="Severin A.J."/>
            <person name="Sherrier D.J."/>
            <person name="Shi R."/>
            <person name="Sims S."/>
            <person name="Singer S.R."/>
            <person name="Sinharoy S."/>
            <person name="Sterck L."/>
            <person name="Viollet A."/>
            <person name="Wang B.B."/>
            <person name="Wang K."/>
            <person name="Wang M."/>
            <person name="Wang X."/>
            <person name="Warfsmann J."/>
            <person name="Weissenbach J."/>
            <person name="White D.D."/>
            <person name="White J.D."/>
            <person name="Wiley G.B."/>
            <person name="Wincker P."/>
            <person name="Xing Y."/>
            <person name="Yang L."/>
            <person name="Yao Z."/>
            <person name="Ying F."/>
            <person name="Zhai J."/>
            <person name="Zhou L."/>
            <person name="Zuber A."/>
            <person name="Denarie J."/>
            <person name="Dixon R.A."/>
            <person name="May G.D."/>
            <person name="Schwartz D.C."/>
            <person name="Rogers J."/>
            <person name="Quetier F."/>
            <person name="Town C.D."/>
            <person name="Roe B.A."/>
        </authorList>
    </citation>
    <scope>NUCLEOTIDE SEQUENCE [LARGE SCALE GENOMIC DNA]</scope>
    <source>
        <strain evidence="1">A17</strain>
        <strain evidence="2 3">cv. Jemalong A17</strain>
    </source>
</reference>
<dbReference type="Proteomes" id="UP000002051">
    <property type="component" value="Unassembled WGS sequence"/>
</dbReference>
<evidence type="ECO:0000313" key="3">
    <source>
        <dbReference type="Proteomes" id="UP000002051"/>
    </source>
</evidence>
<proteinExistence type="predicted"/>